<organism evidence="1 2">
    <name type="scientific">Haloarcula limicola</name>
    <dbReference type="NCBI Taxonomy" id="1429915"/>
    <lineage>
        <taxon>Archaea</taxon>
        <taxon>Methanobacteriati</taxon>
        <taxon>Methanobacteriota</taxon>
        <taxon>Stenosarchaea group</taxon>
        <taxon>Halobacteria</taxon>
        <taxon>Halobacteriales</taxon>
        <taxon>Haloarculaceae</taxon>
        <taxon>Haloarcula</taxon>
    </lineage>
</organism>
<proteinExistence type="predicted"/>
<evidence type="ECO:0000313" key="1">
    <source>
        <dbReference type="EMBL" id="MBV0926230.1"/>
    </source>
</evidence>
<gene>
    <name evidence="1" type="ORF">KTS45_18645</name>
</gene>
<sequence>MTDSEDTEDVSTETLARIRERTLRAEKKQLHMRKPHNIIPELKEIVEEEIPE</sequence>
<dbReference type="Proteomes" id="UP000766550">
    <property type="component" value="Unassembled WGS sequence"/>
</dbReference>
<comment type="caution">
    <text evidence="1">The sequence shown here is derived from an EMBL/GenBank/DDBJ whole genome shotgun (WGS) entry which is preliminary data.</text>
</comment>
<reference evidence="1 2" key="1">
    <citation type="submission" date="2021-06" db="EMBL/GenBank/DDBJ databases">
        <title>New haloarchaea isolates fom saline soil.</title>
        <authorList>
            <person name="Duran-Viseras A."/>
            <person name="Sanchez-Porro C.S."/>
            <person name="Ventosa A."/>
        </authorList>
    </citation>
    <scope>NUCLEOTIDE SEQUENCE [LARGE SCALE GENOMIC DNA]</scope>
    <source>
        <strain evidence="1 2">JCM 183640</strain>
    </source>
</reference>
<name>A0A8J8CA83_9EURY</name>
<dbReference type="RefSeq" id="WP_162319350.1">
    <property type="nucleotide sequence ID" value="NZ_JAHQXF010000004.1"/>
</dbReference>
<accession>A0A8J8CA83</accession>
<evidence type="ECO:0000313" key="2">
    <source>
        <dbReference type="Proteomes" id="UP000766550"/>
    </source>
</evidence>
<keyword evidence="2" id="KW-1185">Reference proteome</keyword>
<dbReference type="EMBL" id="JAHQXF010000004">
    <property type="protein sequence ID" value="MBV0926230.1"/>
    <property type="molecule type" value="Genomic_DNA"/>
</dbReference>
<dbReference type="AlphaFoldDB" id="A0A8J8CA83"/>
<dbReference type="OrthoDB" id="381710at2157"/>
<protein>
    <submittedName>
        <fullName evidence="1">Uncharacterized protein</fullName>
    </submittedName>
</protein>